<dbReference type="InterPro" id="IPR019341">
    <property type="entry name" value="Alpha/Gamma-adaptin-bd_p34"/>
</dbReference>
<gene>
    <name evidence="1" type="primary">Aagab</name>
</gene>
<evidence type="ECO:0000313" key="1">
    <source>
        <dbReference type="EMBL" id="CAB3219597.1"/>
    </source>
</evidence>
<proteinExistence type="evidence at transcript level"/>
<dbReference type="EMBL" id="LR782564">
    <property type="protein sequence ID" value="CAB3219597.1"/>
    <property type="molecule type" value="mRNA"/>
</dbReference>
<dbReference type="PANTHER" id="PTHR14659">
    <property type="entry name" value="ALPHA- AND GAMMA-ADAPTIN-BINDING PROTEIN P34"/>
    <property type="match status" value="1"/>
</dbReference>
<name>A0A6F9D652_9ASCI</name>
<protein>
    <submittedName>
        <fullName evidence="1">Alpha- and gamma-adaptin-binding protein p34</fullName>
    </submittedName>
</protein>
<organism evidence="1">
    <name type="scientific">Phallusia mammillata</name>
    <dbReference type="NCBI Taxonomy" id="59560"/>
    <lineage>
        <taxon>Eukaryota</taxon>
        <taxon>Metazoa</taxon>
        <taxon>Chordata</taxon>
        <taxon>Tunicata</taxon>
        <taxon>Ascidiacea</taxon>
        <taxon>Phlebobranchia</taxon>
        <taxon>Ascidiidae</taxon>
        <taxon>Phallusia</taxon>
    </lineage>
</organism>
<dbReference type="Pfam" id="PF10199">
    <property type="entry name" value="Adaptin_binding"/>
    <property type="match status" value="1"/>
</dbReference>
<dbReference type="AlphaFoldDB" id="A0A6F9D652"/>
<dbReference type="Gene3D" id="3.40.50.11960">
    <property type="match status" value="1"/>
</dbReference>
<dbReference type="PANTHER" id="PTHR14659:SF1">
    <property type="entry name" value="ALPHA- AND GAMMA-ADAPTIN-BINDING PROTEIN P34"/>
    <property type="match status" value="1"/>
</dbReference>
<reference evidence="1" key="1">
    <citation type="submission" date="2020-04" db="EMBL/GenBank/DDBJ databases">
        <authorList>
            <person name="Neveu A P."/>
        </authorList>
    </citation>
    <scope>NUCLEOTIDE SEQUENCE</scope>
    <source>
        <tissue evidence="1">Whole embryo</tissue>
    </source>
</reference>
<accession>A0A6F9D652</accession>
<sequence length="285" mass="32282">MMSGQIIGIVSSDSSSHSDLATPLTIVKGIIETGEITTLPIKTDTSSSYLTWEISNKYYSATVDICGIDSKNIFDKSFAEQLQAIVVIFNSTKNGNGLECLNSWQTYFDIWEPNIKLAVCERCSSDCSDEKYLPRESVQLWCIDNGFELVEINPDEDDFDEYEEFGTKRIRSALNAHTWPHMKLKTNCQDSHQKLLKSDPRSTVDPYTEVEKKIDSLLLDSKGEDLEEEDFEGLFQKMHDLKKTADSLPTESKKAYAEKVVMAFWKALDGDKDEVYGLSSDEDEQ</sequence>